<evidence type="ECO:0000313" key="1">
    <source>
        <dbReference type="EMBL" id="CAG8848451.1"/>
    </source>
</evidence>
<dbReference type="EMBL" id="CAJVQC010160779">
    <property type="protein sequence ID" value="CAG8848451.1"/>
    <property type="molecule type" value="Genomic_DNA"/>
</dbReference>
<feature type="non-terminal residue" evidence="1">
    <location>
        <position position="71"/>
    </location>
</feature>
<reference evidence="1" key="1">
    <citation type="submission" date="2021-06" db="EMBL/GenBank/DDBJ databases">
        <authorList>
            <person name="Kallberg Y."/>
            <person name="Tangrot J."/>
            <person name="Rosling A."/>
        </authorList>
    </citation>
    <scope>NUCLEOTIDE SEQUENCE</scope>
    <source>
        <strain evidence="1">MA461A</strain>
    </source>
</reference>
<organism evidence="1 2">
    <name type="scientific">Racocetra persica</name>
    <dbReference type="NCBI Taxonomy" id="160502"/>
    <lineage>
        <taxon>Eukaryota</taxon>
        <taxon>Fungi</taxon>
        <taxon>Fungi incertae sedis</taxon>
        <taxon>Mucoromycota</taxon>
        <taxon>Glomeromycotina</taxon>
        <taxon>Glomeromycetes</taxon>
        <taxon>Diversisporales</taxon>
        <taxon>Gigasporaceae</taxon>
        <taxon>Racocetra</taxon>
    </lineage>
</organism>
<gene>
    <name evidence="1" type="ORF">RPERSI_LOCUS35134</name>
</gene>
<name>A0ACA9STC0_9GLOM</name>
<accession>A0ACA9STC0</accession>
<protein>
    <submittedName>
        <fullName evidence="1">6153_t:CDS:1</fullName>
    </submittedName>
</protein>
<keyword evidence="2" id="KW-1185">Reference proteome</keyword>
<comment type="caution">
    <text evidence="1">The sequence shown here is derived from an EMBL/GenBank/DDBJ whole genome shotgun (WGS) entry which is preliminary data.</text>
</comment>
<dbReference type="Proteomes" id="UP000789920">
    <property type="component" value="Unassembled WGS sequence"/>
</dbReference>
<evidence type="ECO:0000313" key="2">
    <source>
        <dbReference type="Proteomes" id="UP000789920"/>
    </source>
</evidence>
<proteinExistence type="predicted"/>
<sequence>MIISSYDELDDQFNDSDEPILDQDIVMESNEIDNEEQDQVIADIAIQNLDYDYKPKELDAKNWKEKTAQYK</sequence>